<reference evidence="2 3" key="1">
    <citation type="submission" date="2018-03" db="EMBL/GenBank/DDBJ databases">
        <title>Genomic Encyclopedia of Type Strains, Phase III (KMG-III): the genomes of soil and plant-associated and newly described type strains.</title>
        <authorList>
            <person name="Whitman W."/>
        </authorList>
    </citation>
    <scope>NUCLEOTIDE SEQUENCE [LARGE SCALE GENOMIC DNA]</scope>
    <source>
        <strain evidence="2 3">CGMCC 4.7104</strain>
    </source>
</reference>
<proteinExistence type="predicted"/>
<keyword evidence="1" id="KW-1133">Transmembrane helix</keyword>
<organism evidence="2 3">
    <name type="scientific">Nonomuraea fuscirosea</name>
    <dbReference type="NCBI Taxonomy" id="1291556"/>
    <lineage>
        <taxon>Bacteria</taxon>
        <taxon>Bacillati</taxon>
        <taxon>Actinomycetota</taxon>
        <taxon>Actinomycetes</taxon>
        <taxon>Streptosporangiales</taxon>
        <taxon>Streptosporangiaceae</taxon>
        <taxon>Nonomuraea</taxon>
    </lineage>
</organism>
<evidence type="ECO:0000256" key="1">
    <source>
        <dbReference type="SAM" id="Phobius"/>
    </source>
</evidence>
<dbReference type="RefSeq" id="WP_219912316.1">
    <property type="nucleotide sequence ID" value="NZ_PVNG01000024.1"/>
</dbReference>
<feature type="transmembrane region" description="Helical" evidence="1">
    <location>
        <begin position="28"/>
        <end position="48"/>
    </location>
</feature>
<feature type="transmembrane region" description="Helical" evidence="1">
    <location>
        <begin position="54"/>
        <end position="75"/>
    </location>
</feature>
<protein>
    <submittedName>
        <fullName evidence="2">Uncharacterized protein</fullName>
    </submittedName>
</protein>
<dbReference type="AlphaFoldDB" id="A0A2T0MKV7"/>
<name>A0A2T0MKV7_9ACTN</name>
<dbReference type="Proteomes" id="UP000238312">
    <property type="component" value="Unassembled WGS sequence"/>
</dbReference>
<comment type="caution">
    <text evidence="2">The sequence shown here is derived from an EMBL/GenBank/DDBJ whole genome shotgun (WGS) entry which is preliminary data.</text>
</comment>
<dbReference type="EMBL" id="PVNG01000024">
    <property type="protein sequence ID" value="PRX58228.1"/>
    <property type="molecule type" value="Genomic_DNA"/>
</dbReference>
<feature type="transmembrane region" description="Helical" evidence="1">
    <location>
        <begin position="87"/>
        <end position="105"/>
    </location>
</feature>
<gene>
    <name evidence="2" type="ORF">B0I32_124216</name>
</gene>
<evidence type="ECO:0000313" key="2">
    <source>
        <dbReference type="EMBL" id="PRX58228.1"/>
    </source>
</evidence>
<keyword evidence="1" id="KW-0812">Transmembrane</keyword>
<sequence>MRNIGEVTAPGLDDSRTREAFEPARKCVVIYGVISAVTLATVAALSAGGAEVTAFMWVRAVILLALAPVLHRLIVRAARGDRRGFERVRAVSVIMPIAIVGVDLIPGLCPVWYAVMQGLSALALVAVAFVVRGAGVRAAFPSAPGASRRTAER</sequence>
<feature type="transmembrane region" description="Helical" evidence="1">
    <location>
        <begin position="111"/>
        <end position="131"/>
    </location>
</feature>
<keyword evidence="1" id="KW-0472">Membrane</keyword>
<accession>A0A2T0MKV7</accession>
<keyword evidence="3" id="KW-1185">Reference proteome</keyword>
<evidence type="ECO:0000313" key="3">
    <source>
        <dbReference type="Proteomes" id="UP000238312"/>
    </source>
</evidence>